<protein>
    <submittedName>
        <fullName evidence="1">Uncharacterized protein</fullName>
    </submittedName>
</protein>
<name>A0A327NWN3_9BACT</name>
<dbReference type="EMBL" id="QLLK01000022">
    <property type="protein sequence ID" value="RAI83751.1"/>
    <property type="molecule type" value="Genomic_DNA"/>
</dbReference>
<evidence type="ECO:0000313" key="2">
    <source>
        <dbReference type="Proteomes" id="UP000249610"/>
    </source>
</evidence>
<organism evidence="1 2">
    <name type="scientific">Algoriphagus yeomjeoni</name>
    <dbReference type="NCBI Taxonomy" id="291403"/>
    <lineage>
        <taxon>Bacteria</taxon>
        <taxon>Pseudomonadati</taxon>
        <taxon>Bacteroidota</taxon>
        <taxon>Cytophagia</taxon>
        <taxon>Cytophagales</taxon>
        <taxon>Cyclobacteriaceae</taxon>
        <taxon>Algoriphagus</taxon>
    </lineage>
</organism>
<keyword evidence="2" id="KW-1185">Reference proteome</keyword>
<dbReference type="Proteomes" id="UP000249610">
    <property type="component" value="Unassembled WGS sequence"/>
</dbReference>
<sequence length="131" mass="14441">MVVPTGESPLSAGVVTRSEARGKVVSCEARTEVSLTAVCVLTNRNYIQRLLGRMRYHMLPKSKAPFDSSSGERTEIVDVAGIHTRIFILPGEISGCREHLREVSRGHSSQQDLSFVNTKEFSRVDKGPNVL</sequence>
<evidence type="ECO:0000313" key="1">
    <source>
        <dbReference type="EMBL" id="RAI83751.1"/>
    </source>
</evidence>
<comment type="caution">
    <text evidence="1">The sequence shown here is derived from an EMBL/GenBank/DDBJ whole genome shotgun (WGS) entry which is preliminary data.</text>
</comment>
<dbReference type="AlphaFoldDB" id="A0A327NWN3"/>
<accession>A0A327NWN3</accession>
<reference evidence="1 2" key="1">
    <citation type="submission" date="2018-06" db="EMBL/GenBank/DDBJ databases">
        <title>Genomic Encyclopedia of Archaeal and Bacterial Type Strains, Phase II (KMG-II): from individual species to whole genera.</title>
        <authorList>
            <person name="Goeker M."/>
        </authorList>
    </citation>
    <scope>NUCLEOTIDE SEQUENCE [LARGE SCALE GENOMIC DNA]</scope>
    <source>
        <strain evidence="1 2">DSM 23446</strain>
    </source>
</reference>
<gene>
    <name evidence="1" type="ORF">LV83_04228</name>
</gene>
<proteinExistence type="predicted"/>